<reference evidence="3" key="1">
    <citation type="submission" date="2016-01" db="EMBL/GenBank/DDBJ databases">
        <title>Complete genome sequence of Microbulbifer sp. CCB-MM1, a halophile isolated from Matang Mangrove Forest, Perak.</title>
        <authorList>
            <person name="Moh T.H."/>
            <person name="Dinesh B."/>
            <person name="Lau N.-S."/>
            <person name="Go F."/>
            <person name="Alexander Chong S.-C."/>
        </authorList>
    </citation>
    <scope>NUCLEOTIDE SEQUENCE [LARGE SCALE GENOMIC DNA]</scope>
    <source>
        <strain evidence="3">CCB-MM1</strain>
    </source>
</reference>
<organism evidence="2 3">
    <name type="scientific">Microbulbifer aggregans</name>
    <dbReference type="NCBI Taxonomy" id="1769779"/>
    <lineage>
        <taxon>Bacteria</taxon>
        <taxon>Pseudomonadati</taxon>
        <taxon>Pseudomonadota</taxon>
        <taxon>Gammaproteobacteria</taxon>
        <taxon>Cellvibrionales</taxon>
        <taxon>Microbulbiferaceae</taxon>
        <taxon>Microbulbifer</taxon>
    </lineage>
</organism>
<name>A0A1C9WAE5_9GAMM</name>
<evidence type="ECO:0000313" key="3">
    <source>
        <dbReference type="Proteomes" id="UP000095672"/>
    </source>
</evidence>
<keyword evidence="3" id="KW-1185">Reference proteome</keyword>
<evidence type="ECO:0000256" key="1">
    <source>
        <dbReference type="SAM" id="MobiDB-lite"/>
    </source>
</evidence>
<dbReference type="STRING" id="1769779.AUP74_02734"/>
<proteinExistence type="predicted"/>
<dbReference type="EMBL" id="CP014143">
    <property type="protein sequence ID" value="AOS98129.1"/>
    <property type="molecule type" value="Genomic_DNA"/>
</dbReference>
<protein>
    <submittedName>
        <fullName evidence="2">Uncharacterized protein</fullName>
    </submittedName>
</protein>
<gene>
    <name evidence="2" type="ORF">AUP74_02734</name>
</gene>
<sequence>MTTERREYKATESRYKGGAEEMYITYDLEQKTRGGGTAMYPKVKRVYIAGDVSDWSVGFFEKSSGNKVHGVRIEYAQSRAGYDRSGYTATRSDTGTEYEVAPTHVPESRTEYTKIIEIPEDADNICFHEGRLPQKYRDALQDVR</sequence>
<dbReference type="KEGG" id="micc:AUP74_02734"/>
<accession>A0A1C9WAE5</accession>
<dbReference type="AlphaFoldDB" id="A0A1C9WAE5"/>
<feature type="region of interest" description="Disordered" evidence="1">
    <location>
        <begin position="84"/>
        <end position="106"/>
    </location>
</feature>
<dbReference type="OrthoDB" id="5736185at2"/>
<dbReference type="RefSeq" id="WP_069948040.1">
    <property type="nucleotide sequence ID" value="NZ_CP014143.1"/>
</dbReference>
<evidence type="ECO:0000313" key="2">
    <source>
        <dbReference type="EMBL" id="AOS98129.1"/>
    </source>
</evidence>
<dbReference type="Proteomes" id="UP000095672">
    <property type="component" value="Chromosome"/>
</dbReference>